<feature type="compositionally biased region" description="Polar residues" evidence="2">
    <location>
        <begin position="315"/>
        <end position="333"/>
    </location>
</feature>
<feature type="domain" description="DH" evidence="3">
    <location>
        <begin position="466"/>
        <end position="664"/>
    </location>
</feature>
<keyword evidence="1" id="KW-0175">Coiled coil</keyword>
<dbReference type="GO" id="GO:0005737">
    <property type="term" value="C:cytoplasm"/>
    <property type="evidence" value="ECO:0007669"/>
    <property type="project" value="TreeGrafter"/>
</dbReference>
<feature type="region of interest" description="Disordered" evidence="2">
    <location>
        <begin position="176"/>
        <end position="223"/>
    </location>
</feature>
<name>A0A6U0LA55_9EUKA</name>
<dbReference type="InterPro" id="IPR000219">
    <property type="entry name" value="DH_dom"/>
</dbReference>
<dbReference type="PROSITE" id="PS50010">
    <property type="entry name" value="DH_2"/>
    <property type="match status" value="1"/>
</dbReference>
<dbReference type="Gene3D" id="2.30.29.30">
    <property type="entry name" value="Pleckstrin-homology domain (PH domain)/Phosphotyrosine-binding domain (PTB)"/>
    <property type="match status" value="1"/>
</dbReference>
<dbReference type="SUPFAM" id="SSF50729">
    <property type="entry name" value="PH domain-like"/>
    <property type="match status" value="1"/>
</dbReference>
<feature type="compositionally biased region" description="Basic and acidic residues" evidence="2">
    <location>
        <begin position="47"/>
        <end position="56"/>
    </location>
</feature>
<dbReference type="InterPro" id="IPR035899">
    <property type="entry name" value="DBL_dom_sf"/>
</dbReference>
<feature type="compositionally biased region" description="Basic and acidic residues" evidence="2">
    <location>
        <begin position="296"/>
        <end position="307"/>
    </location>
</feature>
<feature type="compositionally biased region" description="Basic and acidic residues" evidence="2">
    <location>
        <begin position="336"/>
        <end position="352"/>
    </location>
</feature>
<dbReference type="EMBL" id="HBGD01007944">
    <property type="protein sequence ID" value="CAD9083320.1"/>
    <property type="molecule type" value="Transcribed_RNA"/>
</dbReference>
<evidence type="ECO:0000259" key="3">
    <source>
        <dbReference type="PROSITE" id="PS50010"/>
    </source>
</evidence>
<feature type="region of interest" description="Disordered" evidence="2">
    <location>
        <begin position="792"/>
        <end position="812"/>
    </location>
</feature>
<feature type="compositionally biased region" description="Polar residues" evidence="2">
    <location>
        <begin position="15"/>
        <end position="28"/>
    </location>
</feature>
<feature type="coiled-coil region" evidence="1">
    <location>
        <begin position="410"/>
        <end position="457"/>
    </location>
</feature>
<feature type="compositionally biased region" description="Basic residues" evidence="2">
    <location>
        <begin position="176"/>
        <end position="192"/>
    </location>
</feature>
<feature type="region of interest" description="Disordered" evidence="2">
    <location>
        <begin position="1"/>
        <end position="150"/>
    </location>
</feature>
<feature type="compositionally biased region" description="Basic and acidic residues" evidence="2">
    <location>
        <begin position="199"/>
        <end position="209"/>
    </location>
</feature>
<dbReference type="CDD" id="cd00160">
    <property type="entry name" value="RhoGEF"/>
    <property type="match status" value="1"/>
</dbReference>
<feature type="compositionally biased region" description="Polar residues" evidence="2">
    <location>
        <begin position="124"/>
        <end position="144"/>
    </location>
</feature>
<feature type="compositionally biased region" description="Polar residues" evidence="2">
    <location>
        <begin position="82"/>
        <end position="95"/>
    </location>
</feature>
<dbReference type="InterPro" id="IPR011993">
    <property type="entry name" value="PH-like_dom_sf"/>
</dbReference>
<evidence type="ECO:0000256" key="1">
    <source>
        <dbReference type="SAM" id="Coils"/>
    </source>
</evidence>
<evidence type="ECO:0000256" key="2">
    <source>
        <dbReference type="SAM" id="MobiDB-lite"/>
    </source>
</evidence>
<protein>
    <recommendedName>
        <fullName evidence="3">DH domain-containing protein</fullName>
    </recommendedName>
</protein>
<feature type="compositionally biased region" description="Polar residues" evidence="2">
    <location>
        <begin position="58"/>
        <end position="69"/>
    </location>
</feature>
<evidence type="ECO:0000313" key="5">
    <source>
        <dbReference type="EMBL" id="CAD9083321.1"/>
    </source>
</evidence>
<sequence>MSSTLDISPPHESSPHTSNEVPPNTTEMGSIKDVHFQNEDEESSNSNEHEYLHEEQTNGESSAQNNGTEAFSFEQDNAKHPPNQNGKESNSTSKLTPPDVHNEEFAIPGATMAESHHKIDESQKISNSQHIKSQIRQLQDSYSKMQRKKELDRKYKFDKLVYDPVTQELCRASTVKQRRQHVRKRFQPKIKKQLVPPPKKPEELIEEQRAPSPSRQAESERHKRRFSYYNSVVREINQENEFKMEFQKKVREERIKQQKALARLKKKVALEEMAIRAMKEKIREDKTEEIEAAWKEHEKRQVEEKQERRRKSLARSVSGTNVTNGYISPQTAAQLERMKRERQREENRKRQEQILSKISYPKIKTRSPAPTDFQLEIREKTKEKREPHQSTKAIDYLGEMRKLRRRAAKRKKVLKKRKAARERQRQMELELTRLTRRENTQEEIVEEEIVEEEAKEEEVLIPTSKKRQFILQEIYTTEKDYVTHLKNVFERYADPINDQELLPEGIQDQLFGSLRVIKDVHVGMFDELELFQKENYKEPLEPGAPRREKGLSLGNIFLEIAPAFKQYTEFINDYEVIFDIVTNQSRKHRKFQKFLELETERRMAENDRMTALTTYLILPIQRIPRYRMLLEDLVKNTSPDHPDYTATKEALQLIIDIADYCNAMKKEKQNRERMDQLIKQLRLKELLHPKRRFIREGNVKSPKVGTKKVKECGLYLFSDICVVKFKKSQKILLYDGASADYKVEIVEGASEPTFQLMTNVSQSGPSYTFVCPSNYDLNEWINHFSLTHSLEDPSVEPGTGLENGATTENDAMTATTSDLISSALD</sequence>
<accession>A0A6U0LA55</accession>
<proteinExistence type="predicted"/>
<dbReference type="GO" id="GO:0005085">
    <property type="term" value="F:guanyl-nucleotide exchange factor activity"/>
    <property type="evidence" value="ECO:0007669"/>
    <property type="project" value="InterPro"/>
</dbReference>
<dbReference type="AlphaFoldDB" id="A0A6U0LA55"/>
<dbReference type="PANTHER" id="PTHR12673">
    <property type="entry name" value="FACIOGENITAL DYSPLASIA PROTEIN"/>
    <property type="match status" value="1"/>
</dbReference>
<evidence type="ECO:0000313" key="4">
    <source>
        <dbReference type="EMBL" id="CAD9083320.1"/>
    </source>
</evidence>
<dbReference type="PANTHER" id="PTHR12673:SF159">
    <property type="entry name" value="LD03170P"/>
    <property type="match status" value="1"/>
</dbReference>
<gene>
    <name evidence="4" type="ORF">PCOS0759_LOCUS6562</name>
    <name evidence="5" type="ORF">PCOS0759_LOCUS6563</name>
</gene>
<dbReference type="SMART" id="SM00325">
    <property type="entry name" value="RhoGEF"/>
    <property type="match status" value="1"/>
</dbReference>
<dbReference type="InterPro" id="IPR051092">
    <property type="entry name" value="FYVE_RhoGEF_PH"/>
</dbReference>
<reference evidence="4" key="1">
    <citation type="submission" date="2021-01" db="EMBL/GenBank/DDBJ databases">
        <authorList>
            <person name="Corre E."/>
            <person name="Pelletier E."/>
            <person name="Niang G."/>
            <person name="Scheremetjew M."/>
            <person name="Finn R."/>
            <person name="Kale V."/>
            <person name="Holt S."/>
            <person name="Cochrane G."/>
            <person name="Meng A."/>
            <person name="Brown T."/>
            <person name="Cohen L."/>
        </authorList>
    </citation>
    <scope>NUCLEOTIDE SEQUENCE</scope>
    <source>
        <strain evidence="4">WS</strain>
    </source>
</reference>
<dbReference type="SUPFAM" id="SSF48065">
    <property type="entry name" value="DBL homology domain (DH-domain)"/>
    <property type="match status" value="1"/>
</dbReference>
<feature type="compositionally biased region" description="Basic and acidic residues" evidence="2">
    <location>
        <begin position="114"/>
        <end position="123"/>
    </location>
</feature>
<dbReference type="EMBL" id="HBGD01007945">
    <property type="protein sequence ID" value="CAD9083321.1"/>
    <property type="molecule type" value="Transcribed_RNA"/>
</dbReference>
<dbReference type="Gene3D" id="1.20.900.10">
    <property type="entry name" value="Dbl homology (DH) domain"/>
    <property type="match status" value="1"/>
</dbReference>
<feature type="region of interest" description="Disordered" evidence="2">
    <location>
        <begin position="296"/>
        <end position="371"/>
    </location>
</feature>
<dbReference type="Pfam" id="PF00621">
    <property type="entry name" value="RhoGEF"/>
    <property type="match status" value="1"/>
</dbReference>
<organism evidence="4">
    <name type="scientific">Percolomonas cosmopolitus</name>
    <dbReference type="NCBI Taxonomy" id="63605"/>
    <lineage>
        <taxon>Eukaryota</taxon>
        <taxon>Discoba</taxon>
        <taxon>Heterolobosea</taxon>
        <taxon>Tetramitia</taxon>
        <taxon>Eutetramitia</taxon>
        <taxon>Percolomonadidae</taxon>
        <taxon>Percolomonas</taxon>
    </lineage>
</organism>